<proteinExistence type="predicted"/>
<feature type="compositionally biased region" description="Basic and acidic residues" evidence="1">
    <location>
        <begin position="145"/>
        <end position="160"/>
    </location>
</feature>
<feature type="region of interest" description="Disordered" evidence="1">
    <location>
        <begin position="133"/>
        <end position="175"/>
    </location>
</feature>
<reference evidence="2" key="1">
    <citation type="submission" date="2018-05" db="EMBL/GenBank/DDBJ databases">
        <authorList>
            <person name="Lanie J.A."/>
            <person name="Ng W.-L."/>
            <person name="Kazmierczak K.M."/>
            <person name="Andrzejewski T.M."/>
            <person name="Davidsen T.M."/>
            <person name="Wayne K.J."/>
            <person name="Tettelin H."/>
            <person name="Glass J.I."/>
            <person name="Rusch D."/>
            <person name="Podicherti R."/>
            <person name="Tsui H.-C.T."/>
            <person name="Winkler M.E."/>
        </authorList>
    </citation>
    <scope>NUCLEOTIDE SEQUENCE</scope>
</reference>
<organism evidence="2">
    <name type="scientific">marine metagenome</name>
    <dbReference type="NCBI Taxonomy" id="408172"/>
    <lineage>
        <taxon>unclassified sequences</taxon>
        <taxon>metagenomes</taxon>
        <taxon>ecological metagenomes</taxon>
    </lineage>
</organism>
<sequence>MIGQWSVAALLLLALGAAVPGVAAGQTAVSENWTAPRTDFGHPNLQGIWANNRATPMERPEQFGDKATLTDEELAELTNQIAAFRNSEQAGDLLGDRLVQQALGNSTFQDFDAVTGNYNAFWLVDRQLDHRTSLIVDPPNGQRPEQTEGARARARDRAEARGGPSDGPESRGLGDRCLHFASPSMGSGYNSYFQLYQTPEQVTIIQEMGHIVRTIPLDGRPYLDDKIPQWIGNARGRWEGDTLVVETRNYDSRSRYSGGSENLVLTERFSRIAPGVLRQEITLTDPNTWASPWTVELLLDESREAIFEYACHEGNYAMPGILGGARAEERATAGQ</sequence>
<evidence type="ECO:0000313" key="2">
    <source>
        <dbReference type="EMBL" id="SUZ91882.1"/>
    </source>
</evidence>
<protein>
    <submittedName>
        <fullName evidence="2">Uncharacterized protein</fullName>
    </submittedName>
</protein>
<accession>A0A381RJ87</accession>
<evidence type="ECO:0000256" key="1">
    <source>
        <dbReference type="SAM" id="MobiDB-lite"/>
    </source>
</evidence>
<dbReference type="AlphaFoldDB" id="A0A381RJ87"/>
<dbReference type="EMBL" id="UINC01002013">
    <property type="protein sequence ID" value="SUZ91882.1"/>
    <property type="molecule type" value="Genomic_DNA"/>
</dbReference>
<gene>
    <name evidence="2" type="ORF">METZ01_LOCUS44736</name>
</gene>
<name>A0A381RJ87_9ZZZZ</name>